<dbReference type="RefSeq" id="WP_034401203.1">
    <property type="nucleotide sequence ID" value="NZ_JAAFNI010000001.1"/>
</dbReference>
<dbReference type="InterPro" id="IPR050109">
    <property type="entry name" value="HTH-type_TetR-like_transc_reg"/>
</dbReference>
<evidence type="ECO:0000313" key="7">
    <source>
        <dbReference type="Proteomes" id="UP000242637"/>
    </source>
</evidence>
<proteinExistence type="predicted"/>
<organism evidence="6 7">
    <name type="scientific">Dermatophilus congolensis</name>
    <dbReference type="NCBI Taxonomy" id="1863"/>
    <lineage>
        <taxon>Bacteria</taxon>
        <taxon>Bacillati</taxon>
        <taxon>Actinomycetota</taxon>
        <taxon>Actinomycetes</taxon>
        <taxon>Micrococcales</taxon>
        <taxon>Dermatophilaceae</taxon>
        <taxon>Dermatophilus</taxon>
    </lineage>
</organism>
<dbReference type="PROSITE" id="PS50977">
    <property type="entry name" value="HTH_TETR_2"/>
    <property type="match status" value="1"/>
</dbReference>
<dbReference type="KEGG" id="dco:SAMEA4475696_0330"/>
<accession>A0A239V960</accession>
<dbReference type="InterPro" id="IPR009057">
    <property type="entry name" value="Homeodomain-like_sf"/>
</dbReference>
<dbReference type="PANTHER" id="PTHR30055:SF234">
    <property type="entry name" value="HTH-TYPE TRANSCRIPTIONAL REGULATOR BETI"/>
    <property type="match status" value="1"/>
</dbReference>
<dbReference type="InterPro" id="IPR023772">
    <property type="entry name" value="DNA-bd_HTH_TetR-type_CS"/>
</dbReference>
<dbReference type="GO" id="GO:0000976">
    <property type="term" value="F:transcription cis-regulatory region binding"/>
    <property type="evidence" value="ECO:0007669"/>
    <property type="project" value="TreeGrafter"/>
</dbReference>
<dbReference type="GO" id="GO:0003700">
    <property type="term" value="F:DNA-binding transcription factor activity"/>
    <property type="evidence" value="ECO:0007669"/>
    <property type="project" value="TreeGrafter"/>
</dbReference>
<dbReference type="OrthoDB" id="956698at2"/>
<keyword evidence="1" id="KW-0805">Transcription regulation</keyword>
<dbReference type="EMBL" id="LT906453">
    <property type="protein sequence ID" value="SNV17944.1"/>
    <property type="molecule type" value="Genomic_DNA"/>
</dbReference>
<evidence type="ECO:0000256" key="2">
    <source>
        <dbReference type="ARBA" id="ARBA00023125"/>
    </source>
</evidence>
<protein>
    <submittedName>
        <fullName evidence="6">Fatty acid metabolism regulator protein</fullName>
    </submittedName>
</protein>
<dbReference type="STRING" id="1121387.GCA_000429885_01385"/>
<dbReference type="GeneID" id="63458626"/>
<dbReference type="SUPFAM" id="SSF46689">
    <property type="entry name" value="Homeodomain-like"/>
    <property type="match status" value="1"/>
</dbReference>
<feature type="DNA-binding region" description="H-T-H motif" evidence="4">
    <location>
        <begin position="35"/>
        <end position="54"/>
    </location>
</feature>
<keyword evidence="2 4" id="KW-0238">DNA-binding</keyword>
<name>A0A239V960_9MICO</name>
<dbReference type="InterPro" id="IPR001647">
    <property type="entry name" value="HTH_TetR"/>
</dbReference>
<evidence type="ECO:0000256" key="4">
    <source>
        <dbReference type="PROSITE-ProRule" id="PRU00335"/>
    </source>
</evidence>
<feature type="domain" description="HTH tetR-type" evidence="5">
    <location>
        <begin position="12"/>
        <end position="72"/>
    </location>
</feature>
<dbReference type="SUPFAM" id="SSF48498">
    <property type="entry name" value="Tetracyclin repressor-like, C-terminal domain"/>
    <property type="match status" value="1"/>
</dbReference>
<gene>
    <name evidence="6" type="primary">fadR</name>
    <name evidence="6" type="ORF">SAMEA4475696_00330</name>
</gene>
<dbReference type="AlphaFoldDB" id="A0A239V960"/>
<reference evidence="6 7" key="1">
    <citation type="submission" date="2017-06" db="EMBL/GenBank/DDBJ databases">
        <authorList>
            <consortium name="Pathogen Informatics"/>
        </authorList>
    </citation>
    <scope>NUCLEOTIDE SEQUENCE [LARGE SCALE GENOMIC DNA]</scope>
    <source>
        <strain evidence="6 7">NCTC13039</strain>
    </source>
</reference>
<dbReference type="PRINTS" id="PR00455">
    <property type="entry name" value="HTHTETR"/>
</dbReference>
<dbReference type="Pfam" id="PF00440">
    <property type="entry name" value="TetR_N"/>
    <property type="match status" value="1"/>
</dbReference>
<dbReference type="Gene3D" id="1.10.357.10">
    <property type="entry name" value="Tetracycline Repressor, domain 2"/>
    <property type="match status" value="1"/>
</dbReference>
<dbReference type="InterPro" id="IPR036271">
    <property type="entry name" value="Tet_transcr_reg_TetR-rel_C_sf"/>
</dbReference>
<dbReference type="PROSITE" id="PS01081">
    <property type="entry name" value="HTH_TETR_1"/>
    <property type="match status" value="1"/>
</dbReference>
<evidence type="ECO:0000313" key="6">
    <source>
        <dbReference type="EMBL" id="SNV17944.1"/>
    </source>
</evidence>
<dbReference type="Proteomes" id="UP000242637">
    <property type="component" value="Chromosome 1"/>
</dbReference>
<evidence type="ECO:0000259" key="5">
    <source>
        <dbReference type="PROSITE" id="PS50977"/>
    </source>
</evidence>
<evidence type="ECO:0000256" key="3">
    <source>
        <dbReference type="ARBA" id="ARBA00023163"/>
    </source>
</evidence>
<keyword evidence="3" id="KW-0804">Transcription</keyword>
<dbReference type="PANTHER" id="PTHR30055">
    <property type="entry name" value="HTH-TYPE TRANSCRIPTIONAL REGULATOR RUTR"/>
    <property type="match status" value="1"/>
</dbReference>
<sequence>MVTSARVARRKESTRQRIVEAAMTLFLAQGFERTSVAQISEAADIGKGTFFTYFATKQDVLSFLGEQVLDTMKAADRPEASAPERLRSIFTAAANWFAANEEPARQMCIARLSTLANRDVTSSREPLLHLLATILNDGMAANELRPVDLDSAVMLVASAYFAPVAAWAWNQSNRPLTDQLSAQLELALSALAV</sequence>
<evidence type="ECO:0000256" key="1">
    <source>
        <dbReference type="ARBA" id="ARBA00023015"/>
    </source>
</evidence>
<keyword evidence="7" id="KW-1185">Reference proteome</keyword>